<evidence type="ECO:0000313" key="3">
    <source>
        <dbReference type="Proteomes" id="UP000036893"/>
    </source>
</evidence>
<comment type="caution">
    <text evidence="2">The sequence shown here is derived from an EMBL/GenBank/DDBJ whole genome shotgun (WGS) entry which is preliminary data.</text>
</comment>
<evidence type="ECO:0000313" key="2">
    <source>
        <dbReference type="EMBL" id="GIC86013.1"/>
    </source>
</evidence>
<reference evidence="2" key="1">
    <citation type="journal article" date="2015" name="Genome Announc.">
        <title>Draft Genome Sequence of the Pathogenic Filamentous Fungus Aspergillus udagawae Strain IFM 46973T.</title>
        <authorList>
            <person name="Kusuya Y."/>
            <person name="Takahashi-Nakaguchi A."/>
            <person name="Takahashi H."/>
            <person name="Yaguchi T."/>
        </authorList>
    </citation>
    <scope>NUCLEOTIDE SEQUENCE</scope>
    <source>
        <strain evidence="2">IFM 46973</strain>
    </source>
</reference>
<dbReference type="GeneID" id="66989849"/>
<dbReference type="SUPFAM" id="SSF58100">
    <property type="entry name" value="Bacterial hemolysins"/>
    <property type="match status" value="1"/>
</dbReference>
<accession>A0A8E0QKH5</accession>
<sequence length="1436" mass="155133">MHSLDNAITAVDAVNHLIDNAVEDGHVVQTPAEEAEAREAKAKALDTLGRTISVVDSTLAKLRKNIASRHGVTSGQRRRCVPPPVPLSAAVPDGMAAMDASSDGKIKSIVATMSAEKGTEHKPTLANAVPTLNDMATGVGPIMDNFDKVLKHPYLDQFNATLNTVPVVGLKDQTIMYVGTKLNANPLGPPVEEWAVFSKLPQGVTVGPDDKVHFFPYKGDFYMSIGTRVWLKKHRPGASGGVMRDPELAKAVNNWPFMYQNDWEFVGDQVLPVADLAAVMPFSVLSADRSEIAFQLVLLHKDSSLQVLAGDSLQANNQYANLEFAPTKEAPSRPDWKLMTYWNNHLIGYDSEQNFWDLSPDFTARTYTISDKAKVPEPIVELTASEQGPIGIRSDGSMWKRLVQPPKDDKDPGSYTWKSWISSHGVTSIGVASPGVLLDLNLLTRTLQSRYIETQTALIPVMSKIRAFGLTHKFYLKELRKAADMWLSEPGNQDLAVKQGQGFVLHALTWANILGSAAANAQAPVNVMTGQLKDVERQLEIQLTILQDKLKGLEASLKIKQEYLSKLQAALWGAIAALLLSVAIFLVAAATMQPWAWAAAGTLFVGGLVTVTIMSKKVDAAAEDVKECEGQINITKTAINELTEIVSNFQAIATLYDTLNTFFGRMTLDAGALKDMDTATAAQLGAYVLADPSSIDAAAAMTDEITAACTTYLDVLSKQGIILPPVNLMLASYCADAKAAPVGVASSVATLDEHFHSTVAKAANTLSKGKMVDYFATLNAAYALQQTSLKAEHLQEVSTGAWYDVPALTNAGTLWAGFNPHVQLQGVSMLSQSAGSNAVEEILNEARPQVIDLLQQTVLLAKTAEAWADKYPSAPTGDQLADARQYQAKSIDACQKAESAAAQANNAFVEVNHRAQAFQQDLDVRIGECEGKINNAKAVAENERSNIRVPFEVVFAGGMATVYWLDMKKKEISDKLNATVNGLNATISSFAKSKESGVTFQGHLLTWQEMVQKVSHDLAFVYHILAGVEGQLMESPDLYREFIKIEWAELAKNSNDVLTVIGVHSPETQPLALRASDAVANVWHADAVANGSNKEALIAAVSSNTRLGGVLATQAKECKDAFQQINVVLGLPWIQDIVGYWDDSKTEKATLFDVAMKLRRQYVQMIGMEYQTVQQLYSVSILQAFRAENVQRGRLPLGVFLDSTLTSIRSAMQSAQHTSGRFQALAANFESTVAIISKNVDEITTKIASINTQIATSTKALRDKIIAEVADVIAIAFATGAMLVAFGVVGPVGATLTLAAKLGTTAALTAASIKLTLDSLSLDDLVETIEGLKSVRSGLETSRDKLAAVKPFFANVGAGVQGLTGTVAEMAAALQKIKDQIRLWKEVSLTEDDVVKISKSWKGVRNDCLEWMDMVHSQGITPMNLSLGPVDMGVCE</sequence>
<keyword evidence="1" id="KW-0472">Membrane</keyword>
<keyword evidence="1" id="KW-0812">Transmembrane</keyword>
<dbReference type="Gene3D" id="1.20.1170.10">
    <property type="match status" value="2"/>
</dbReference>
<name>A0A8E0QKH5_9EURO</name>
<feature type="transmembrane region" description="Helical" evidence="1">
    <location>
        <begin position="569"/>
        <end position="589"/>
    </location>
</feature>
<evidence type="ECO:0000256" key="1">
    <source>
        <dbReference type="SAM" id="Phobius"/>
    </source>
</evidence>
<protein>
    <submittedName>
        <fullName evidence="2">Uncharacterized protein</fullName>
    </submittedName>
</protein>
<proteinExistence type="predicted"/>
<reference evidence="2" key="2">
    <citation type="submission" date="2021-01" db="EMBL/GenBank/DDBJ databases">
        <title>Pan-genome distribution and transcriptional activeness of fungal secondary metabolism genes in Aspergillus section Fumigati.</title>
        <authorList>
            <person name="Takahashi H."/>
            <person name="Umemura M."/>
            <person name="Ninomiya A."/>
            <person name="Kusuya Y."/>
            <person name="Urayama S."/>
            <person name="Shimizu M."/>
            <person name="Watanabe A."/>
            <person name="Kamei K."/>
            <person name="Yaguchi T."/>
            <person name="Hagiwara D."/>
        </authorList>
    </citation>
    <scope>NUCLEOTIDE SEQUENCE</scope>
    <source>
        <strain evidence="2">IFM 46973</strain>
    </source>
</reference>
<keyword evidence="1" id="KW-1133">Transmembrane helix</keyword>
<organism evidence="2 3">
    <name type="scientific">Aspergillus udagawae</name>
    <dbReference type="NCBI Taxonomy" id="91492"/>
    <lineage>
        <taxon>Eukaryota</taxon>
        <taxon>Fungi</taxon>
        <taxon>Dikarya</taxon>
        <taxon>Ascomycota</taxon>
        <taxon>Pezizomycotina</taxon>
        <taxon>Eurotiomycetes</taxon>
        <taxon>Eurotiomycetidae</taxon>
        <taxon>Eurotiales</taxon>
        <taxon>Aspergillaceae</taxon>
        <taxon>Aspergillus</taxon>
        <taxon>Aspergillus subgen. Fumigati</taxon>
    </lineage>
</organism>
<dbReference type="Proteomes" id="UP000036893">
    <property type="component" value="Unassembled WGS sequence"/>
</dbReference>
<gene>
    <name evidence="2" type="ORF">Aud_002373</name>
</gene>
<feature type="transmembrane region" description="Helical" evidence="1">
    <location>
        <begin position="595"/>
        <end position="614"/>
    </location>
</feature>
<dbReference type="RefSeq" id="XP_043143279.1">
    <property type="nucleotide sequence ID" value="XM_043287344.1"/>
</dbReference>
<dbReference type="EMBL" id="BBXM02000002">
    <property type="protein sequence ID" value="GIC86013.1"/>
    <property type="molecule type" value="Genomic_DNA"/>
</dbReference>